<feature type="domain" description="ABC transmembrane type-1" evidence="13">
    <location>
        <begin position="546"/>
        <end position="680"/>
    </location>
</feature>
<accession>A0A8J6LI38</accession>
<dbReference type="InterPro" id="IPR003439">
    <property type="entry name" value="ABC_transporter-like_ATP-bd"/>
</dbReference>
<evidence type="ECO:0000256" key="9">
    <source>
        <dbReference type="SAM" id="Coils"/>
    </source>
</evidence>
<feature type="transmembrane region" description="Helical" evidence="11">
    <location>
        <begin position="1950"/>
        <end position="1969"/>
    </location>
</feature>
<evidence type="ECO:0000256" key="4">
    <source>
        <dbReference type="ARBA" id="ARBA00022692"/>
    </source>
</evidence>
<feature type="compositionally biased region" description="Acidic residues" evidence="10">
    <location>
        <begin position="1183"/>
        <end position="1204"/>
    </location>
</feature>
<dbReference type="InterPro" id="IPR036640">
    <property type="entry name" value="ABC1_TM_sf"/>
</dbReference>
<feature type="transmembrane region" description="Helical" evidence="11">
    <location>
        <begin position="1917"/>
        <end position="1938"/>
    </location>
</feature>
<feature type="region of interest" description="Disordered" evidence="10">
    <location>
        <begin position="1580"/>
        <end position="1698"/>
    </location>
</feature>
<dbReference type="SUPFAM" id="SSF90123">
    <property type="entry name" value="ABC transporter transmembrane region"/>
    <property type="match status" value="2"/>
</dbReference>
<feature type="compositionally biased region" description="Polar residues" evidence="10">
    <location>
        <begin position="955"/>
        <end position="971"/>
    </location>
</feature>
<reference evidence="14" key="2">
    <citation type="submission" date="2021-08" db="EMBL/GenBank/DDBJ databases">
        <authorList>
            <person name="Eriksson T."/>
        </authorList>
    </citation>
    <scope>NUCLEOTIDE SEQUENCE</scope>
    <source>
        <strain evidence="14">Stoneville</strain>
        <tissue evidence="14">Whole head</tissue>
    </source>
</reference>
<dbReference type="SUPFAM" id="SSF52540">
    <property type="entry name" value="P-loop containing nucleoside triphosphate hydrolases"/>
    <property type="match status" value="2"/>
</dbReference>
<evidence type="ECO:0000256" key="10">
    <source>
        <dbReference type="SAM" id="MobiDB-lite"/>
    </source>
</evidence>
<dbReference type="InterPro" id="IPR029526">
    <property type="entry name" value="PGBD"/>
</dbReference>
<dbReference type="Pfam" id="PF00664">
    <property type="entry name" value="ABC_membrane"/>
    <property type="match status" value="2"/>
</dbReference>
<evidence type="ECO:0000256" key="11">
    <source>
        <dbReference type="SAM" id="Phobius"/>
    </source>
</evidence>
<dbReference type="CDD" id="cd18577">
    <property type="entry name" value="ABC_6TM_Pgp_ABCB1_D1_like"/>
    <property type="match status" value="2"/>
</dbReference>
<evidence type="ECO:0000256" key="3">
    <source>
        <dbReference type="ARBA" id="ARBA00022448"/>
    </source>
</evidence>
<feature type="compositionally biased region" description="Basic and acidic residues" evidence="10">
    <location>
        <begin position="1667"/>
        <end position="1676"/>
    </location>
</feature>
<comment type="caution">
    <text evidence="14">The sequence shown here is derived from an EMBL/GenBank/DDBJ whole genome shotgun (WGS) entry which is preliminary data.</text>
</comment>
<evidence type="ECO:0000313" key="15">
    <source>
        <dbReference type="Proteomes" id="UP000719412"/>
    </source>
</evidence>
<dbReference type="GO" id="GO:0005524">
    <property type="term" value="F:ATP binding"/>
    <property type="evidence" value="ECO:0007669"/>
    <property type="project" value="UniProtKB-KW"/>
</dbReference>
<comment type="similarity">
    <text evidence="2">Belongs to the ABC transporter superfamily. ABCB family. Multidrug resistance exporter (TC 3.A.1.201) subfamily.</text>
</comment>
<dbReference type="Pfam" id="PF16087">
    <property type="entry name" value="DUF4817"/>
    <property type="match status" value="1"/>
</dbReference>
<dbReference type="PROSITE" id="PS00211">
    <property type="entry name" value="ABC_TRANSPORTER_1"/>
    <property type="match status" value="2"/>
</dbReference>
<dbReference type="EMBL" id="JABDTM020024314">
    <property type="protein sequence ID" value="KAH0814401.1"/>
    <property type="molecule type" value="Genomic_DNA"/>
</dbReference>
<feature type="domain" description="ABC transporter" evidence="12">
    <location>
        <begin position="2016"/>
        <end position="2252"/>
    </location>
</feature>
<keyword evidence="3" id="KW-0813">Transport</keyword>
<evidence type="ECO:0000256" key="6">
    <source>
        <dbReference type="ARBA" id="ARBA00022840"/>
    </source>
</evidence>
<evidence type="ECO:0000259" key="12">
    <source>
        <dbReference type="PROSITE" id="PS50893"/>
    </source>
</evidence>
<feature type="domain" description="ABC transporter" evidence="12">
    <location>
        <begin position="715"/>
        <end position="951"/>
    </location>
</feature>
<keyword evidence="7 11" id="KW-1133">Transmembrane helix</keyword>
<organism evidence="14 15">
    <name type="scientific">Tenebrio molitor</name>
    <name type="common">Yellow mealworm beetle</name>
    <dbReference type="NCBI Taxonomy" id="7067"/>
    <lineage>
        <taxon>Eukaryota</taxon>
        <taxon>Metazoa</taxon>
        <taxon>Ecdysozoa</taxon>
        <taxon>Arthropoda</taxon>
        <taxon>Hexapoda</taxon>
        <taxon>Insecta</taxon>
        <taxon>Pterygota</taxon>
        <taxon>Neoptera</taxon>
        <taxon>Endopterygota</taxon>
        <taxon>Coleoptera</taxon>
        <taxon>Polyphaga</taxon>
        <taxon>Cucujiformia</taxon>
        <taxon>Tenebrionidae</taxon>
        <taxon>Tenebrio</taxon>
    </lineage>
</organism>
<comment type="subcellular location">
    <subcellularLocation>
        <location evidence="1">Membrane</location>
        <topology evidence="1">Multi-pass membrane protein</topology>
    </subcellularLocation>
</comment>
<feature type="domain" description="ABC transmembrane type-1" evidence="13">
    <location>
        <begin position="1847"/>
        <end position="1981"/>
    </location>
</feature>
<name>A0A8J6LI38_TENMO</name>
<dbReference type="InterPro" id="IPR039421">
    <property type="entry name" value="Type_1_exporter"/>
</dbReference>
<dbReference type="InterPro" id="IPR011527">
    <property type="entry name" value="ABC1_TM_dom"/>
</dbReference>
<dbReference type="Proteomes" id="UP000719412">
    <property type="component" value="Unassembled WGS sequence"/>
</dbReference>
<evidence type="ECO:0000256" key="5">
    <source>
        <dbReference type="ARBA" id="ARBA00022741"/>
    </source>
</evidence>
<feature type="region of interest" description="Disordered" evidence="10">
    <location>
        <begin position="948"/>
        <end position="995"/>
    </location>
</feature>
<protein>
    <submittedName>
        <fullName evidence="14">Uncharacterized protein</fullName>
    </submittedName>
</protein>
<evidence type="ECO:0000256" key="7">
    <source>
        <dbReference type="ARBA" id="ARBA00022989"/>
    </source>
</evidence>
<feature type="coiled-coil region" evidence="9">
    <location>
        <begin position="272"/>
        <end position="299"/>
    </location>
</feature>
<dbReference type="Pfam" id="PF13843">
    <property type="entry name" value="DDE_Tnp_1_7"/>
    <property type="match status" value="1"/>
</dbReference>
<evidence type="ECO:0000256" key="1">
    <source>
        <dbReference type="ARBA" id="ARBA00004141"/>
    </source>
</evidence>
<feature type="transmembrane region" description="Helical" evidence="11">
    <location>
        <begin position="616"/>
        <end position="637"/>
    </location>
</feature>
<dbReference type="Gene3D" id="1.20.1560.10">
    <property type="entry name" value="ABC transporter type 1, transmembrane domain"/>
    <property type="match status" value="2"/>
</dbReference>
<feature type="region of interest" description="Disordered" evidence="10">
    <location>
        <begin position="1167"/>
        <end position="1222"/>
    </location>
</feature>
<dbReference type="InterPro" id="IPR017871">
    <property type="entry name" value="ABC_transporter-like_CS"/>
</dbReference>
<keyword evidence="5" id="KW-0547">Nucleotide-binding</keyword>
<feature type="transmembrane region" description="Helical" evidence="11">
    <location>
        <begin position="649"/>
        <end position="668"/>
    </location>
</feature>
<evidence type="ECO:0000256" key="2">
    <source>
        <dbReference type="ARBA" id="ARBA00007577"/>
    </source>
</evidence>
<dbReference type="Pfam" id="PF13412">
    <property type="entry name" value="HTH_24"/>
    <property type="match status" value="1"/>
</dbReference>
<dbReference type="PANTHER" id="PTHR43394">
    <property type="entry name" value="ATP-DEPENDENT PERMEASE MDL1, MITOCHONDRIAL"/>
    <property type="match status" value="1"/>
</dbReference>
<dbReference type="Pfam" id="PF00005">
    <property type="entry name" value="ABC_tran"/>
    <property type="match status" value="2"/>
</dbReference>
<dbReference type="Gene3D" id="3.40.50.300">
    <property type="entry name" value="P-loop containing nucleotide triphosphate hydrolases"/>
    <property type="match status" value="2"/>
</dbReference>
<reference evidence="14" key="1">
    <citation type="journal article" date="2020" name="J Insects Food Feed">
        <title>The yellow mealworm (Tenebrio molitor) genome: a resource for the emerging insects as food and feed industry.</title>
        <authorList>
            <person name="Eriksson T."/>
            <person name="Andere A."/>
            <person name="Kelstrup H."/>
            <person name="Emery V."/>
            <person name="Picard C."/>
        </authorList>
    </citation>
    <scope>NUCLEOTIDE SEQUENCE</scope>
    <source>
        <strain evidence="14">Stoneville</strain>
        <tissue evidence="14">Whole head</tissue>
    </source>
</reference>
<evidence type="ECO:0000259" key="13">
    <source>
        <dbReference type="PROSITE" id="PS50929"/>
    </source>
</evidence>
<keyword evidence="9" id="KW-0175">Coiled coil</keyword>
<keyword evidence="4 11" id="KW-0812">Transmembrane</keyword>
<dbReference type="CDD" id="cd03249">
    <property type="entry name" value="ABC_MTABC3_MDL1_MDL2"/>
    <property type="match status" value="2"/>
</dbReference>
<dbReference type="PROSITE" id="PS50929">
    <property type="entry name" value="ABC_TM1F"/>
    <property type="match status" value="2"/>
</dbReference>
<keyword evidence="15" id="KW-1185">Reference proteome</keyword>
<gene>
    <name evidence="14" type="ORF">GEV33_008391</name>
</gene>
<keyword evidence="6" id="KW-0067">ATP-binding</keyword>
<feature type="region of interest" description="Disordered" evidence="10">
    <location>
        <begin position="1730"/>
        <end position="1752"/>
    </location>
</feature>
<sequence>MIVEERLMKEMNERGVLPDGQAGFRKDLKAVLDNVERHLLWEYLRKKGINEHLVTKIEEIYEDVYWRYRGDVQEGTGRGGVVVGKEKVWSLAYADDLVVLAREEKGMKEMLGSMEKYMRRKKLTVNVEKSKMMVFRKGGGSADLSLRRFVFAPICLCAESSYAELSGPDLAAPICCGTIRNLTEVQPAVSCSLNISQGIRTLKPKITYKCNYYGKRGHKAADRFKTKREENQKAGLVHEGYFSGKTNDKWCLDSECPSHICNDRELFIDSQKAQCQLKLASLTQQLGQLRKEASEIVLQNSAEMYSAADYVEMLIIFGECGRNSREAARIFSDRFPDRPSPDHKTILRVLARAQETGKVLPNRNEIGGGARTARTLTNEEAILNIVEEDGTRSIREIAQEVDISSRSVHRVLNENILHPFHYTRVQHLEPEDYPALRNVCVWLLNKAAEDENFISRILFSDESSFGRQGCFNHRNLHVWSGSNMTGHHPISVAVLIFGSDEVVYATGLHNLRISILWIFSYGGKFMKTKLKIEKTAAKKDERNVSYFQLLSTKFSRQEMEAYGAAGSIAEEVLRSVRTVVAFDGQEKEITRYEKHLQSAKRNNITKNLFSGISNGFMWFFIYASYALSFWYGAGLILEERYLPKEEIIYTPANMVALFFCTLIATWNFGTGAPYFEIFGTACGAAAKVFEILDTEPQINLYKNLGTKPKTMRGDISFKRVHFQYPSRPDVKILQGFNLDIKSGETIALVGSSGCGKSTCIQLIQRFYDATSGSVTIDDNNITKLNLTWLRNKIGVVGQEPTLFAATIADNIKYGNLSATQDDIEKAAKKANAHNFIKSLPRGYNTLIGERGAQISGGQKQRIAIARALIREPKILLLDEATSALDTTSEAEVQAALDAISGECTTIIVAHRLSTIRNADRIVVVSEGKVIEEVISDNVGRNSSVKKGYAGKEVTTGRNSDTPVPERGTTTAPPAELDPTTFPPAFLNHRGRDPRRTQKDYSVVLRTQKVIRPDNDSIPDEVTLSPGRTTHDQKMKIGMEIYGNLPSSFLSHWKAGDEDPPFGAGDQGKEFIRNTTTVVTPVHLYIEGPPNPPSAPGGGPHRTPTLLLGPHHVFTPAHWNCPSTTLSSRSFSDGRAIQKTSLRKARDAVMALYKKWLTKTELEAEANQIIDEDFSDTENQTSGSEDEEDVVEVEEEDANDDENSGEENQATTNPDDESDDNMPLSSIVENLKHIIIPTKSSWKGKNGHRWSTIEPQRKKRVPTRNIIHFVPGSNGLVSHMLTPGSCFKYFFSDNMLQKIVIHTNEQIALKSAAYKEKTLTISKTCKEEVMALIGLLVFSGAMKNNHLNAKRMFDPILSGNIYRAIMSSDRFLFLLDCLRFDDKQTRADRKKVDTFAPVRDIWEEFIAICRSSYTPSSYTTLDEQLLAFRGRCGFRMFIPNKPAKYGIKLVMLCDVASKYMIDAEPYLGKGTKTNELPLSAYYIKNLTKSIHGSNRCVTMDNWFTSVGVADELLLASYNLTLVGTLRKNKAEIPPDMLETRQRQPGTSVFCFDKQKTLVKYLSKTKNKKGKRHTRKTNGRVSFATPEDVGSYPFIQGPTSQGSMNPGRAPRWSSAHCPRGVPAMKMTPLQASNLKQEDNLRPQKNVPYGERYGKKKVRLFSRQPPPRPDPSDEGKDDTWPGNTPTRLQKGRISNERGVDSEEQHTGCLGFYLHRSPNKECPVAPSGTDHASAAVLRGRGPGASGFESHRRRRNFSKEETSARPWMCVYVYQGLTVGWWKEERHSTDTTARSAGFESQAGWASHGCCVLLYSCCVVQKKEKIEGGRGEFMKKKVKIEKSVPNKDERKVSYFQLLSTKFSRQEMEAYGAAGSIAEEVLSSVRTVVAFDGQKKEITRYEKHLQSAKRNNITKNLFSGISNGFMWFFVFASYALSFWYGVGLILEERYLPQEEITYTPANMVAVFFCTLIATWNFGTGAPYFEIFGTACGAAAKVFEILDTEPQINLCKNLGTKPKTMRGDISFKSVHFQYPSRPDVKILQGFNLDIKAGETIALVGSSGCGKSTCIQLIQRFYDATSGSVTIDDNDITKLNLTWLRNKIGVVGQEPALFAATIADNIKYGNLSATQDDIEKAAKKANAHNFIKSLPRGYNTLIGERGAQISGGQKQRIAIARALIREPKILLLDEATSALDTTSEAEVQAALDAISGECTTIIVAHRLSTIRNADRIVVVSEGKVIEEGNHAQLMAEKGAYHSLVLSQGLSETEDVFTEDKEVLNGISNVVKVSETAMTESTSEENLVDWLPLVSARDVLWCADRGRHKPFKARVGCLPPLPQLPEGSLLTPLRGRWSTDEQSRCQTSEPPDLPIKLATINVDPVAPRGGLGGVSTHDLG</sequence>
<dbReference type="InterPro" id="IPR027417">
    <property type="entry name" value="P-loop_NTPase"/>
</dbReference>
<dbReference type="PROSITE" id="PS50893">
    <property type="entry name" value="ABC_TRANSPORTER_2"/>
    <property type="match status" value="2"/>
</dbReference>
<dbReference type="SMART" id="SM00382">
    <property type="entry name" value="AAA"/>
    <property type="match status" value="2"/>
</dbReference>
<dbReference type="GO" id="GO:0090374">
    <property type="term" value="P:oligopeptide export from mitochondrion"/>
    <property type="evidence" value="ECO:0007669"/>
    <property type="project" value="TreeGrafter"/>
</dbReference>
<evidence type="ECO:0000313" key="14">
    <source>
        <dbReference type="EMBL" id="KAH0814401.1"/>
    </source>
</evidence>
<dbReference type="PANTHER" id="PTHR43394:SF27">
    <property type="entry name" value="ATP-DEPENDENT TRANSLOCASE ABCB1-LIKE"/>
    <property type="match status" value="1"/>
</dbReference>
<dbReference type="FunFam" id="3.40.50.300:FF:000205">
    <property type="entry name" value="ABC transporter B family member 4"/>
    <property type="match status" value="2"/>
</dbReference>
<keyword evidence="8 11" id="KW-0472">Membrane</keyword>
<proteinExistence type="inferred from homology"/>
<dbReference type="InterPro" id="IPR003593">
    <property type="entry name" value="AAA+_ATPase"/>
</dbReference>
<dbReference type="GO" id="GO:0015421">
    <property type="term" value="F:ABC-type oligopeptide transporter activity"/>
    <property type="evidence" value="ECO:0007669"/>
    <property type="project" value="TreeGrafter"/>
</dbReference>
<dbReference type="InterPro" id="IPR032135">
    <property type="entry name" value="DUF4817"/>
</dbReference>
<dbReference type="GO" id="GO:0016887">
    <property type="term" value="F:ATP hydrolysis activity"/>
    <property type="evidence" value="ECO:0007669"/>
    <property type="project" value="InterPro"/>
</dbReference>
<dbReference type="GO" id="GO:0005743">
    <property type="term" value="C:mitochondrial inner membrane"/>
    <property type="evidence" value="ECO:0007669"/>
    <property type="project" value="TreeGrafter"/>
</dbReference>
<evidence type="ECO:0000256" key="8">
    <source>
        <dbReference type="ARBA" id="ARBA00023136"/>
    </source>
</evidence>